<sequence>MDPLGFVIEDDEPLGCDIGTATDRVSQRRSMTAGQVVKDRVVIRDLGWFRLAMRALRMVDARCQERFKSGR</sequence>
<comment type="caution">
    <text evidence="1">The sequence shown here is derived from an EMBL/GenBank/DDBJ whole genome shotgun (WGS) entry which is preliminary data.</text>
</comment>
<protein>
    <submittedName>
        <fullName evidence="1">Uncharacterized protein</fullName>
    </submittedName>
</protein>
<reference evidence="2" key="2">
    <citation type="submission" date="2015-01" db="EMBL/GenBank/DDBJ databases">
        <title>Draft genome sequence of potential hydrocarbon metabolising strain of Rhodococcus rhodochrous.</title>
        <authorList>
            <person name="Aggarwal R.K."/>
            <person name="Dawar C."/>
        </authorList>
    </citation>
    <scope>NUCLEOTIDE SEQUENCE [LARGE SCALE GENOMIC DNA]</scope>
    <source>
        <strain evidence="2">KG-21</strain>
    </source>
</reference>
<evidence type="ECO:0000313" key="1">
    <source>
        <dbReference type="EMBL" id="KOS53212.1"/>
    </source>
</evidence>
<gene>
    <name evidence="1" type="ORF">Z051_26785</name>
</gene>
<proteinExistence type="predicted"/>
<dbReference type="Proteomes" id="UP000037712">
    <property type="component" value="Unassembled WGS sequence"/>
</dbReference>
<dbReference type="EMBL" id="AZYO01000144">
    <property type="protein sequence ID" value="KOS53212.1"/>
    <property type="molecule type" value="Genomic_DNA"/>
</dbReference>
<accession>A0A0M8PI82</accession>
<organism evidence="1 2">
    <name type="scientific">Rhodococcus rhodochrous KG-21</name>
    <dbReference type="NCBI Taxonomy" id="1441923"/>
    <lineage>
        <taxon>Bacteria</taxon>
        <taxon>Bacillati</taxon>
        <taxon>Actinomycetota</taxon>
        <taxon>Actinomycetes</taxon>
        <taxon>Mycobacteriales</taxon>
        <taxon>Nocardiaceae</taxon>
        <taxon>Rhodococcus</taxon>
    </lineage>
</organism>
<name>A0A0M8PI82_RHORH</name>
<evidence type="ECO:0000313" key="2">
    <source>
        <dbReference type="Proteomes" id="UP000037712"/>
    </source>
</evidence>
<dbReference type="AlphaFoldDB" id="A0A0M8PI82"/>
<reference evidence="1 2" key="1">
    <citation type="journal article" date="2015" name="Genome Announc.">
        <title>Draft Genome Sequence of Rhodococcus rhodochrous Strain KG-21, a Soil Isolate from Oil Fields of Krishna-Godavari Basin, India.</title>
        <authorList>
            <person name="Dawar C."/>
            <person name="Aggarwal R.K."/>
        </authorList>
    </citation>
    <scope>NUCLEOTIDE SEQUENCE [LARGE SCALE GENOMIC DNA]</scope>
    <source>
        <strain evidence="1 2">KG-21</strain>
    </source>
</reference>